<organism evidence="4 5">
    <name type="scientific">Pseudonocardia sulfidoxydans NBRC 16205</name>
    <dbReference type="NCBI Taxonomy" id="1223511"/>
    <lineage>
        <taxon>Bacteria</taxon>
        <taxon>Bacillati</taxon>
        <taxon>Actinomycetota</taxon>
        <taxon>Actinomycetes</taxon>
        <taxon>Pseudonocardiales</taxon>
        <taxon>Pseudonocardiaceae</taxon>
        <taxon>Pseudonocardia</taxon>
    </lineage>
</organism>
<comment type="caution">
    <text evidence="4">The sequence shown here is derived from an EMBL/GenBank/DDBJ whole genome shotgun (WGS) entry which is preliminary data.</text>
</comment>
<dbReference type="EMBL" id="BJVJ01000012">
    <property type="protein sequence ID" value="GEL22749.1"/>
    <property type="molecule type" value="Genomic_DNA"/>
</dbReference>
<dbReference type="InterPro" id="IPR011109">
    <property type="entry name" value="DNA_bind_recombinase_dom"/>
</dbReference>
<dbReference type="CDD" id="cd00338">
    <property type="entry name" value="Ser_Recombinase"/>
    <property type="match status" value="1"/>
</dbReference>
<dbReference type="PROSITE" id="PS51736">
    <property type="entry name" value="RECOMBINASES_3"/>
    <property type="match status" value="1"/>
</dbReference>
<proteinExistence type="predicted"/>
<name>A0A511DD76_9PSEU</name>
<keyword evidence="1" id="KW-0812">Transmembrane</keyword>
<dbReference type="InterPro" id="IPR050639">
    <property type="entry name" value="SSR_resolvase"/>
</dbReference>
<dbReference type="Pfam" id="PF00239">
    <property type="entry name" value="Resolvase"/>
    <property type="match status" value="1"/>
</dbReference>
<keyword evidence="5" id="KW-1185">Reference proteome</keyword>
<dbReference type="PANTHER" id="PTHR30461:SF23">
    <property type="entry name" value="DNA RECOMBINASE-RELATED"/>
    <property type="match status" value="1"/>
</dbReference>
<dbReference type="GO" id="GO:0003677">
    <property type="term" value="F:DNA binding"/>
    <property type="evidence" value="ECO:0007669"/>
    <property type="project" value="InterPro"/>
</dbReference>
<keyword evidence="1" id="KW-0472">Membrane</keyword>
<protein>
    <recommendedName>
        <fullName evidence="6">Serine recombinase</fullName>
    </recommendedName>
</protein>
<sequence>MGTIGKARTRRVVAPMPGGELLLEPPPELERVVPGGMLARLLPIGMIVASIAMMWVLARANPSMWMFGAMMVLSSIAMLVSGNSSGQGGAARAAGLDEDRRDYLRYLGVQRDRVDAVAAAQRAALLGTHPDPAAWPDVVAAGRHWERVPADADFAQVRVALGVQRLATRLTAPETGPVDGVEPVTAAALRRFLGRHSVVADLPVALDLRSSATVWLERTGADPGPARGLARAIVAQFVLWHGPADAVVAVLAADPAPWDWVKWLPHNAHGRTVDALGPVRLVASDPDELRALLAADLAARPPGPGPAEPHVLLVVDGVDGPGPWAGVAGVTVLRAGAPPGRRAAPSVVRLAVGPGTLGRVAPDGAIAPIGVPDSLDPAEAAALARRLARFRPAGVAAADDGTPVAAQDLPALLGVPGRPTAADVEAVRTRRRRTAADRLRVPLGVDEDGRPLLLDLKESAQGGSGPHGLCVGATGSGNAQTDYGTLPAVTATVARRVALYLRISRDKSGAGLGVDRQRAECQALADKLGWVVVATFEDNDMSAYSGKPRPGYRALLDAIQAGTVDTVVAWHTDRLHRSPSELEEWIEVCDPRGVEVHTVKAGPIDLATPSGRMVARVLGGIARYESEHRSERIASKNDEIVRRGGFLGGVRPFGYTADGMQLEPGEAKMITAATRAILDGGSLRTVVKEWNATGRRTTKSGQAWSSSSVRDVLMRGRNAGLVQHRGRIVGPASWPAIVSEDEWRGVCALLGSPSRRTSPGNEVRWLGSLLYQCGVCAETMIVGTSGQHRHPSYKCRGSDQGGPRHVTRQAAALDEFVEQVIVTRLSLDDAREMFAPHRPDVDVTAIRADLARIDQHRTDLAERLGSGEISIAMMDAANRPLLARQAEMERALADAAIRSPLAELVDATDVAAEWARLPLQMRRSILDELMTVTVLPAPRGRRPGGGYFDPEYVRIEWKGGEA</sequence>
<dbReference type="Gene3D" id="3.90.1750.20">
    <property type="entry name" value="Putative Large Serine Recombinase, Chain B, Domain 2"/>
    <property type="match status" value="1"/>
</dbReference>
<dbReference type="PANTHER" id="PTHR30461">
    <property type="entry name" value="DNA-INVERTASE FROM LAMBDOID PROPHAGE"/>
    <property type="match status" value="1"/>
</dbReference>
<dbReference type="InterPro" id="IPR006119">
    <property type="entry name" value="Resolv_N"/>
</dbReference>
<dbReference type="InterPro" id="IPR036162">
    <property type="entry name" value="Resolvase-like_N_sf"/>
</dbReference>
<feature type="transmembrane region" description="Helical" evidence="1">
    <location>
        <begin position="37"/>
        <end position="57"/>
    </location>
</feature>
<dbReference type="Gene3D" id="3.40.50.300">
    <property type="entry name" value="P-loop containing nucleotide triphosphate hydrolases"/>
    <property type="match status" value="1"/>
</dbReference>
<dbReference type="SMART" id="SM00857">
    <property type="entry name" value="Resolvase"/>
    <property type="match status" value="1"/>
</dbReference>
<feature type="domain" description="Recombinase" evidence="3">
    <location>
        <begin position="652"/>
        <end position="756"/>
    </location>
</feature>
<reference evidence="4 5" key="1">
    <citation type="submission" date="2019-07" db="EMBL/GenBank/DDBJ databases">
        <title>Whole genome shotgun sequence of Pseudonocardia sulfidoxydans NBRC 16205.</title>
        <authorList>
            <person name="Hosoyama A."/>
            <person name="Uohara A."/>
            <person name="Ohji S."/>
            <person name="Ichikawa N."/>
        </authorList>
    </citation>
    <scope>NUCLEOTIDE SEQUENCE [LARGE SCALE GENOMIC DNA]</scope>
    <source>
        <strain evidence="4 5">NBRC 16205</strain>
    </source>
</reference>
<dbReference type="InterPro" id="IPR027417">
    <property type="entry name" value="P-loop_NTPase"/>
</dbReference>
<evidence type="ECO:0000256" key="1">
    <source>
        <dbReference type="SAM" id="Phobius"/>
    </source>
</evidence>
<dbReference type="Pfam" id="PF07508">
    <property type="entry name" value="Recombinase"/>
    <property type="match status" value="1"/>
</dbReference>
<dbReference type="AlphaFoldDB" id="A0A511DD76"/>
<evidence type="ECO:0008006" key="6">
    <source>
        <dbReference type="Google" id="ProtNLM"/>
    </source>
</evidence>
<evidence type="ECO:0000259" key="2">
    <source>
        <dbReference type="PROSITE" id="PS51736"/>
    </source>
</evidence>
<gene>
    <name evidence="4" type="ORF">PSU4_17030</name>
</gene>
<dbReference type="InterPro" id="IPR038109">
    <property type="entry name" value="DNA_bind_recomb_sf"/>
</dbReference>
<dbReference type="OrthoDB" id="4500247at2"/>
<dbReference type="GO" id="GO:0000150">
    <property type="term" value="F:DNA strand exchange activity"/>
    <property type="evidence" value="ECO:0007669"/>
    <property type="project" value="InterPro"/>
</dbReference>
<dbReference type="Gene3D" id="3.40.50.1390">
    <property type="entry name" value="Resolvase, N-terminal catalytic domain"/>
    <property type="match status" value="1"/>
</dbReference>
<evidence type="ECO:0000259" key="3">
    <source>
        <dbReference type="PROSITE" id="PS51737"/>
    </source>
</evidence>
<dbReference type="RefSeq" id="WP_147104581.1">
    <property type="nucleotide sequence ID" value="NZ_BJVJ01000012.1"/>
</dbReference>
<keyword evidence="1" id="KW-1133">Transmembrane helix</keyword>
<accession>A0A511DD76</accession>
<evidence type="ECO:0000313" key="5">
    <source>
        <dbReference type="Proteomes" id="UP000321685"/>
    </source>
</evidence>
<dbReference type="SUPFAM" id="SSF53041">
    <property type="entry name" value="Resolvase-like"/>
    <property type="match status" value="1"/>
</dbReference>
<evidence type="ECO:0000313" key="4">
    <source>
        <dbReference type="EMBL" id="GEL22749.1"/>
    </source>
</evidence>
<dbReference type="Proteomes" id="UP000321685">
    <property type="component" value="Unassembled WGS sequence"/>
</dbReference>
<dbReference type="PROSITE" id="PS51737">
    <property type="entry name" value="RECOMBINASE_DNA_BIND"/>
    <property type="match status" value="1"/>
</dbReference>
<feature type="domain" description="Resolvase/invertase-type recombinase catalytic" evidence="2">
    <location>
        <begin position="496"/>
        <end position="644"/>
    </location>
</feature>